<keyword evidence="7" id="KW-1185">Reference proteome</keyword>
<comment type="caution">
    <text evidence="6">The sequence shown here is derived from an EMBL/GenBank/DDBJ whole genome shotgun (WGS) entry which is preliminary data.</text>
</comment>
<dbReference type="Gene3D" id="6.10.250.660">
    <property type="match status" value="1"/>
</dbReference>
<name>A0A917H8A2_9BACL</name>
<proteinExistence type="predicted"/>
<dbReference type="EMBL" id="BMHY01000004">
    <property type="protein sequence ID" value="GGG70901.1"/>
    <property type="molecule type" value="Genomic_DNA"/>
</dbReference>
<dbReference type="GO" id="GO:0005737">
    <property type="term" value="C:cytoplasm"/>
    <property type="evidence" value="ECO:0007669"/>
    <property type="project" value="UniProtKB-SubCell"/>
</dbReference>
<dbReference type="RefSeq" id="WP_188889777.1">
    <property type="nucleotide sequence ID" value="NZ_BMHY01000004.1"/>
</dbReference>
<comment type="subcellular location">
    <subcellularLocation>
        <location evidence="1">Cytoplasm</location>
    </subcellularLocation>
</comment>
<evidence type="ECO:0000256" key="1">
    <source>
        <dbReference type="ARBA" id="ARBA00004496"/>
    </source>
</evidence>
<keyword evidence="3" id="KW-0132">Cell division</keyword>
<dbReference type="InterPro" id="IPR007793">
    <property type="entry name" value="DivIVA_fam"/>
</dbReference>
<sequence length="100" mass="11928">MSELVNYGITLTANAVHAKQFEKKFRGYNPDEVDDFLDEIIKDYSRMQDLILKYEADLAAIHVELLKNKESYDQFMIKRRIEDLEMKVFGEKRELLRPRV</sequence>
<evidence type="ECO:0000313" key="7">
    <source>
        <dbReference type="Proteomes" id="UP000600247"/>
    </source>
</evidence>
<keyword evidence="2" id="KW-0963">Cytoplasm</keyword>
<dbReference type="NCBIfam" id="TIGR03544">
    <property type="entry name" value="DivI1A_domain"/>
    <property type="match status" value="1"/>
</dbReference>
<evidence type="ECO:0000256" key="4">
    <source>
        <dbReference type="ARBA" id="ARBA00023054"/>
    </source>
</evidence>
<dbReference type="Proteomes" id="UP000600247">
    <property type="component" value="Unassembled WGS sequence"/>
</dbReference>
<keyword evidence="5" id="KW-0131">Cell cycle</keyword>
<reference evidence="6 7" key="1">
    <citation type="journal article" date="2014" name="Int. J. Syst. Evol. Microbiol.">
        <title>Complete genome sequence of Corynebacterium casei LMG S-19264T (=DSM 44701T), isolated from a smear-ripened cheese.</title>
        <authorList>
            <consortium name="US DOE Joint Genome Institute (JGI-PGF)"/>
            <person name="Walter F."/>
            <person name="Albersmeier A."/>
            <person name="Kalinowski J."/>
            <person name="Ruckert C."/>
        </authorList>
    </citation>
    <scope>NUCLEOTIDE SEQUENCE [LARGE SCALE GENOMIC DNA]</scope>
    <source>
        <strain evidence="6 7">CGMCC 1.15286</strain>
    </source>
</reference>
<protein>
    <recommendedName>
        <fullName evidence="8">DivIVA domain-containing protein</fullName>
    </recommendedName>
</protein>
<evidence type="ECO:0000256" key="2">
    <source>
        <dbReference type="ARBA" id="ARBA00022490"/>
    </source>
</evidence>
<dbReference type="PANTHER" id="PTHR35794:SF1">
    <property type="entry name" value="CELL CYCLE PROTEIN GPSB"/>
    <property type="match status" value="1"/>
</dbReference>
<dbReference type="Pfam" id="PF05103">
    <property type="entry name" value="DivIVA"/>
    <property type="match status" value="1"/>
</dbReference>
<evidence type="ECO:0000256" key="5">
    <source>
        <dbReference type="ARBA" id="ARBA00023306"/>
    </source>
</evidence>
<dbReference type="InterPro" id="IPR019933">
    <property type="entry name" value="DivIVA_domain"/>
</dbReference>
<dbReference type="AlphaFoldDB" id="A0A917H8A2"/>
<dbReference type="PANTHER" id="PTHR35794">
    <property type="entry name" value="CELL DIVISION PROTEIN DIVIVA"/>
    <property type="match status" value="1"/>
</dbReference>
<keyword evidence="4" id="KW-0175">Coiled coil</keyword>
<evidence type="ECO:0000313" key="6">
    <source>
        <dbReference type="EMBL" id="GGG70901.1"/>
    </source>
</evidence>
<dbReference type="GO" id="GO:0051301">
    <property type="term" value="P:cell division"/>
    <property type="evidence" value="ECO:0007669"/>
    <property type="project" value="UniProtKB-KW"/>
</dbReference>
<organism evidence="6 7">
    <name type="scientific">Paenibacillus radicis</name>
    <name type="common">ex Gao et al. 2016</name>
    <dbReference type="NCBI Taxonomy" id="1737354"/>
    <lineage>
        <taxon>Bacteria</taxon>
        <taxon>Bacillati</taxon>
        <taxon>Bacillota</taxon>
        <taxon>Bacilli</taxon>
        <taxon>Bacillales</taxon>
        <taxon>Paenibacillaceae</taxon>
        <taxon>Paenibacillus</taxon>
    </lineage>
</organism>
<evidence type="ECO:0000256" key="3">
    <source>
        <dbReference type="ARBA" id="ARBA00022618"/>
    </source>
</evidence>
<gene>
    <name evidence="6" type="ORF">GCM10010918_27970</name>
</gene>
<accession>A0A917H8A2</accession>
<evidence type="ECO:0008006" key="8">
    <source>
        <dbReference type="Google" id="ProtNLM"/>
    </source>
</evidence>